<accession>A0A1B9QX55</accession>
<name>A0A1B9QX55_9VIBR</name>
<evidence type="ECO:0000313" key="1">
    <source>
        <dbReference type="EMBL" id="OCH74504.1"/>
    </source>
</evidence>
<sequence length="164" mass="19109">MNIQQCWRTFQKAQQLLEQGHWPEAHCLLEDVLHYIPFHINEALCKEEVEVCQFIALISTLRDASIAQSQILLKMGRQQCAFEVLNQSYCEFQFISIEECPLILKALSVLNKYSDDLVLHIGQLCVSQRSATWMLEFDTLQKSHHYFNQIRTASGRQTHCHTLN</sequence>
<gene>
    <name evidence="1" type="ORF">A6E14_12650</name>
</gene>
<keyword evidence="2" id="KW-1185">Reference proteome</keyword>
<dbReference type="RefSeq" id="WP_017033465.1">
    <property type="nucleotide sequence ID" value="NZ_JBNGCH010000645.1"/>
</dbReference>
<comment type="caution">
    <text evidence="1">The sequence shown here is derived from an EMBL/GenBank/DDBJ whole genome shotgun (WGS) entry which is preliminary data.</text>
</comment>
<reference evidence="2" key="1">
    <citation type="submission" date="2016-06" db="EMBL/GenBank/DDBJ databases">
        <authorList>
            <person name="Hehemann J.-H."/>
            <person name="Arevalo P."/>
            <person name="Datta M.S."/>
            <person name="Polz M.F."/>
        </authorList>
    </citation>
    <scope>NUCLEOTIDE SEQUENCE [LARGE SCALE GENOMIC DNA]</scope>
    <source>
        <strain evidence="2">9CSC122</strain>
    </source>
</reference>
<organism evidence="1 2">
    <name type="scientific">Vibrio genomosp. F10</name>
    <dbReference type="NCBI Taxonomy" id="723171"/>
    <lineage>
        <taxon>Bacteria</taxon>
        <taxon>Pseudomonadati</taxon>
        <taxon>Pseudomonadota</taxon>
        <taxon>Gammaproteobacteria</taxon>
        <taxon>Vibrionales</taxon>
        <taxon>Vibrionaceae</taxon>
        <taxon>Vibrio</taxon>
    </lineage>
</organism>
<evidence type="ECO:0000313" key="2">
    <source>
        <dbReference type="Proteomes" id="UP000093173"/>
    </source>
</evidence>
<dbReference type="Proteomes" id="UP000093173">
    <property type="component" value="Unassembled WGS sequence"/>
</dbReference>
<protein>
    <submittedName>
        <fullName evidence="1">Uncharacterized protein</fullName>
    </submittedName>
</protein>
<proteinExistence type="predicted"/>
<dbReference type="EMBL" id="MAJZ01000645">
    <property type="protein sequence ID" value="OCH74504.1"/>
    <property type="molecule type" value="Genomic_DNA"/>
</dbReference>
<dbReference type="AlphaFoldDB" id="A0A1B9QX55"/>